<keyword evidence="1" id="KW-0812">Transmembrane</keyword>
<keyword evidence="1" id="KW-1133">Transmembrane helix</keyword>
<feature type="signal peptide" evidence="2">
    <location>
        <begin position="1"/>
        <end position="19"/>
    </location>
</feature>
<gene>
    <name evidence="4" type="ORF">ATF69_1167</name>
</gene>
<sequence length="223" mass="23115">MKKYLVLLAAALLQAGAWAATYTYTGPAYNASELHNFTACPPGTGNCGAYTTAMAETGSFTTAVPVAANLNSEDITSQVTSFSFSDGLTVYASGDPQVTLMSVVATTTGGVLQFSVTLLRWQTSAPHASGDHLDRISLSQGGQHNAVCSDVGLNPQGDQCYASSAGDVFSSWRNDALVNGIWVASGLPPVASTAVPTLGEWGLLLLASLMVGAGWMAVGRRRM</sequence>
<feature type="transmembrane region" description="Helical" evidence="1">
    <location>
        <begin position="201"/>
        <end position="218"/>
    </location>
</feature>
<organism evidence="4 5">
    <name type="scientific">Acidovorax delafieldii</name>
    <name type="common">Pseudomonas delafieldii</name>
    <dbReference type="NCBI Taxonomy" id="47920"/>
    <lineage>
        <taxon>Bacteria</taxon>
        <taxon>Pseudomonadati</taxon>
        <taxon>Pseudomonadota</taxon>
        <taxon>Betaproteobacteria</taxon>
        <taxon>Burkholderiales</taxon>
        <taxon>Comamonadaceae</taxon>
        <taxon>Acidovorax</taxon>
    </lineage>
</organism>
<dbReference type="AlphaFoldDB" id="A0A561XT64"/>
<feature type="domain" description="IPTL-CTERM protein sorting" evidence="3">
    <location>
        <begin position="193"/>
        <end position="222"/>
    </location>
</feature>
<proteinExistence type="predicted"/>
<dbReference type="Proteomes" id="UP000321485">
    <property type="component" value="Unassembled WGS sequence"/>
</dbReference>
<feature type="chain" id="PRO_5021764293" evidence="2">
    <location>
        <begin position="20"/>
        <end position="223"/>
    </location>
</feature>
<evidence type="ECO:0000256" key="1">
    <source>
        <dbReference type="SAM" id="Phobius"/>
    </source>
</evidence>
<evidence type="ECO:0000259" key="3">
    <source>
        <dbReference type="Pfam" id="PF18203"/>
    </source>
</evidence>
<evidence type="ECO:0000313" key="5">
    <source>
        <dbReference type="Proteomes" id="UP000321485"/>
    </source>
</evidence>
<dbReference type="EMBL" id="VJWE01000011">
    <property type="protein sequence ID" value="TWG39299.1"/>
    <property type="molecule type" value="Genomic_DNA"/>
</dbReference>
<name>A0A561XT64_ACIDE</name>
<dbReference type="RefSeq" id="WP_146870180.1">
    <property type="nucleotide sequence ID" value="NZ_VJWE01000011.1"/>
</dbReference>
<protein>
    <submittedName>
        <fullName evidence="4">Putative secreted protein (IPTL-CTERM system target)</fullName>
    </submittedName>
</protein>
<dbReference type="InterPro" id="IPR026442">
    <property type="entry name" value="IPTL_CTERM"/>
</dbReference>
<evidence type="ECO:0000256" key="2">
    <source>
        <dbReference type="SAM" id="SignalP"/>
    </source>
</evidence>
<comment type="caution">
    <text evidence="4">The sequence shown here is derived from an EMBL/GenBank/DDBJ whole genome shotgun (WGS) entry which is preliminary data.</text>
</comment>
<dbReference type="Pfam" id="PF18203">
    <property type="entry name" value="IPTL-CTERM"/>
    <property type="match status" value="1"/>
</dbReference>
<keyword evidence="2" id="KW-0732">Signal</keyword>
<evidence type="ECO:0000313" key="4">
    <source>
        <dbReference type="EMBL" id="TWG39299.1"/>
    </source>
</evidence>
<reference evidence="4 5" key="1">
    <citation type="journal article" date="2015" name="Stand. Genomic Sci.">
        <title>Genomic Encyclopedia of Bacterial and Archaeal Type Strains, Phase III: the genomes of soil and plant-associated and newly described type strains.</title>
        <authorList>
            <person name="Whitman W.B."/>
            <person name="Woyke T."/>
            <person name="Klenk H.P."/>
            <person name="Zhou Y."/>
            <person name="Lilburn T.G."/>
            <person name="Beck B.J."/>
            <person name="De Vos P."/>
            <person name="Vandamme P."/>
            <person name="Eisen J.A."/>
            <person name="Garrity G."/>
            <person name="Hugenholtz P."/>
            <person name="Kyrpides N.C."/>
        </authorList>
    </citation>
    <scope>NUCLEOTIDE SEQUENCE [LARGE SCALE GENOMIC DNA]</scope>
    <source>
        <strain evidence="4 5">DSM 64</strain>
    </source>
</reference>
<keyword evidence="1" id="KW-0472">Membrane</keyword>
<dbReference type="NCBIfam" id="TIGR04174">
    <property type="entry name" value="IPTL_CTERM"/>
    <property type="match status" value="1"/>
</dbReference>
<accession>A0A561XT64</accession>
<dbReference type="GeneID" id="51110238"/>